<dbReference type="EMBL" id="CAJOAZ010012642">
    <property type="protein sequence ID" value="CAF4255420.1"/>
    <property type="molecule type" value="Genomic_DNA"/>
</dbReference>
<evidence type="ECO:0000313" key="4">
    <source>
        <dbReference type="Proteomes" id="UP000663844"/>
    </source>
</evidence>
<dbReference type="Proteomes" id="UP000663844">
    <property type="component" value="Unassembled WGS sequence"/>
</dbReference>
<sequence length="296" mass="32638">LNMGEDTKVDVGDNDTADTIREDTNAISGETKDLVIEAKTSLVILIGVILIMSLLSILLSTWLAKTITNTPSSFGSILSRYFGFDRNETEPSLTWWTPTHSKSNEIKSRKTQLNKTNSTTATRLSSTKKIPDDDHPEFHTIVLPLFFVGAIILAALAYYARVRCTNRGFAWGAVPKLPFGRIDPRAAAETVIKAKEEEPGVDYTIVQGTKDEPIVFALADTTQLLNEEREPGVIIDEGTQYDIEDIPKVITRVSSAPDLQANNIQTVPSSKSPSDEQQHMIELLQRQPLPTLSPST</sequence>
<feature type="region of interest" description="Disordered" evidence="1">
    <location>
        <begin position="106"/>
        <end position="128"/>
    </location>
</feature>
<feature type="region of interest" description="Disordered" evidence="1">
    <location>
        <begin position="263"/>
        <end position="296"/>
    </location>
</feature>
<keyword evidence="2" id="KW-0472">Membrane</keyword>
<feature type="non-terminal residue" evidence="3">
    <location>
        <position position="1"/>
    </location>
</feature>
<organism evidence="3 4">
    <name type="scientific">Adineta steineri</name>
    <dbReference type="NCBI Taxonomy" id="433720"/>
    <lineage>
        <taxon>Eukaryota</taxon>
        <taxon>Metazoa</taxon>
        <taxon>Spiralia</taxon>
        <taxon>Gnathifera</taxon>
        <taxon>Rotifera</taxon>
        <taxon>Eurotatoria</taxon>
        <taxon>Bdelloidea</taxon>
        <taxon>Adinetida</taxon>
        <taxon>Adinetidae</taxon>
        <taxon>Adineta</taxon>
    </lineage>
</organism>
<keyword evidence="2" id="KW-0812">Transmembrane</keyword>
<feature type="compositionally biased region" description="Polar residues" evidence="1">
    <location>
        <begin position="111"/>
        <end position="128"/>
    </location>
</feature>
<feature type="transmembrane region" description="Helical" evidence="2">
    <location>
        <begin position="42"/>
        <end position="64"/>
    </location>
</feature>
<proteinExistence type="predicted"/>
<reference evidence="3" key="1">
    <citation type="submission" date="2021-02" db="EMBL/GenBank/DDBJ databases">
        <authorList>
            <person name="Nowell W R."/>
        </authorList>
    </citation>
    <scope>NUCLEOTIDE SEQUENCE</scope>
</reference>
<feature type="compositionally biased region" description="Polar residues" evidence="1">
    <location>
        <begin position="263"/>
        <end position="272"/>
    </location>
</feature>
<gene>
    <name evidence="3" type="ORF">OXD698_LOCUS43672</name>
</gene>
<evidence type="ECO:0000256" key="2">
    <source>
        <dbReference type="SAM" id="Phobius"/>
    </source>
</evidence>
<comment type="caution">
    <text evidence="3">The sequence shown here is derived from an EMBL/GenBank/DDBJ whole genome shotgun (WGS) entry which is preliminary data.</text>
</comment>
<evidence type="ECO:0000313" key="3">
    <source>
        <dbReference type="EMBL" id="CAF4255420.1"/>
    </source>
</evidence>
<keyword evidence="2" id="KW-1133">Transmembrane helix</keyword>
<protein>
    <submittedName>
        <fullName evidence="3">Uncharacterized protein</fullName>
    </submittedName>
</protein>
<name>A0A820EX67_9BILA</name>
<feature type="transmembrane region" description="Helical" evidence="2">
    <location>
        <begin position="141"/>
        <end position="160"/>
    </location>
</feature>
<dbReference type="AlphaFoldDB" id="A0A820EX67"/>
<accession>A0A820EX67</accession>
<evidence type="ECO:0000256" key="1">
    <source>
        <dbReference type="SAM" id="MobiDB-lite"/>
    </source>
</evidence>